<dbReference type="InterPro" id="IPR014056">
    <property type="entry name" value="TypeIITA-like_toxin_pred"/>
</dbReference>
<dbReference type="eggNOG" id="COG3657">
    <property type="taxonomic scope" value="Bacteria"/>
</dbReference>
<accession>L0H3F9</accession>
<organism evidence="1 2">
    <name type="scientific">Thioflavicoccus mobilis 8321</name>
    <dbReference type="NCBI Taxonomy" id="765912"/>
    <lineage>
        <taxon>Bacteria</taxon>
        <taxon>Pseudomonadati</taxon>
        <taxon>Pseudomonadota</taxon>
        <taxon>Gammaproteobacteria</taxon>
        <taxon>Chromatiales</taxon>
        <taxon>Chromatiaceae</taxon>
        <taxon>Thioflavicoccus</taxon>
    </lineage>
</organism>
<evidence type="ECO:0000313" key="2">
    <source>
        <dbReference type="Proteomes" id="UP000010816"/>
    </source>
</evidence>
<dbReference type="NCBIfam" id="TIGR02683">
    <property type="entry name" value="upstrm_HI1419"/>
    <property type="match status" value="1"/>
</dbReference>
<dbReference type="PANTHER" id="PTHR41791">
    <property type="entry name" value="SSL7039 PROTEIN"/>
    <property type="match status" value="1"/>
</dbReference>
<evidence type="ECO:0000313" key="1">
    <source>
        <dbReference type="EMBL" id="AGA92124.1"/>
    </source>
</evidence>
<name>L0H3F9_9GAMM</name>
<dbReference type="PATRIC" id="fig|765912.4.peg.3391"/>
<reference evidence="1 2" key="1">
    <citation type="submission" date="2011-09" db="EMBL/GenBank/DDBJ databases">
        <title>Complete sequence of chromosome of Thioflavicoccus mobilis 8321.</title>
        <authorList>
            <consortium name="US DOE Joint Genome Institute"/>
            <person name="Lucas S."/>
            <person name="Han J."/>
            <person name="Lapidus A."/>
            <person name="Cheng J.-F."/>
            <person name="Goodwin L."/>
            <person name="Pitluck S."/>
            <person name="Peters L."/>
            <person name="Ovchinnikova G."/>
            <person name="Lu M."/>
            <person name="Detter J.C."/>
            <person name="Han C."/>
            <person name="Tapia R."/>
            <person name="Land M."/>
            <person name="Hauser L."/>
            <person name="Kyrpides N."/>
            <person name="Ivanova N."/>
            <person name="Pagani I."/>
            <person name="Vogl K."/>
            <person name="Liu Z."/>
            <person name="Imhoff J."/>
            <person name="Thiel V."/>
            <person name="Frigaard N.-U."/>
            <person name="Bryant D."/>
            <person name="Woyke T."/>
        </authorList>
    </citation>
    <scope>NUCLEOTIDE SEQUENCE [LARGE SCALE GENOMIC DNA]</scope>
    <source>
        <strain evidence="1 2">8321</strain>
    </source>
</reference>
<dbReference type="EMBL" id="CP003051">
    <property type="protein sequence ID" value="AGA92124.1"/>
    <property type="molecule type" value="Genomic_DNA"/>
</dbReference>
<gene>
    <name evidence="1" type="ORF">Thimo_3460</name>
</gene>
<dbReference type="AlphaFoldDB" id="L0H3F9"/>
<dbReference type="PANTHER" id="PTHR41791:SF1">
    <property type="entry name" value="SSL7039 PROTEIN"/>
    <property type="match status" value="1"/>
</dbReference>
<protein>
    <submittedName>
        <fullName evidence="1">Putative addiction module killer protein</fullName>
    </submittedName>
</protein>
<dbReference type="Proteomes" id="UP000010816">
    <property type="component" value="Chromosome"/>
</dbReference>
<dbReference type="KEGG" id="tmb:Thimo_3460"/>
<dbReference type="STRING" id="765912.Thimo_3460"/>
<dbReference type="PIRSF" id="PIRSF028744">
    <property type="entry name" value="Addict_mod_HI1419"/>
    <property type="match status" value="1"/>
</dbReference>
<keyword evidence="2" id="KW-1185">Reference proteome</keyword>
<dbReference type="HOGENOM" id="CLU_3174284_0_0_6"/>
<proteinExistence type="predicted"/>
<sequence length="114" mass="12172">MRESCSFCNRPITFGPMFTIKQTPEFAAWLSGVKDGMTSATSGDPITKASLGNLGDVKSVGGGVFEMREFFGPGWRMYYVPRGEVLILMLGGGDKSTQQAGIAKAIALASILED</sequence>